<keyword evidence="4" id="KW-0067">ATP-binding</keyword>
<dbReference type="RefSeq" id="WP_171106638.1">
    <property type="nucleotide sequence ID" value="NZ_BMPT01000031.1"/>
</dbReference>
<evidence type="ECO:0000256" key="3">
    <source>
        <dbReference type="ARBA" id="ARBA00022741"/>
    </source>
</evidence>
<proteinExistence type="inferred from homology"/>
<evidence type="ECO:0000259" key="5">
    <source>
        <dbReference type="PROSITE" id="PS50893"/>
    </source>
</evidence>
<dbReference type="SUPFAM" id="SSF52540">
    <property type="entry name" value="P-loop containing nucleoside triphosphate hydrolases"/>
    <property type="match status" value="1"/>
</dbReference>
<evidence type="ECO:0000313" key="7">
    <source>
        <dbReference type="Proteomes" id="UP000655589"/>
    </source>
</evidence>
<reference evidence="6" key="2">
    <citation type="submission" date="2020-09" db="EMBL/GenBank/DDBJ databases">
        <authorList>
            <person name="Sun Q."/>
            <person name="Ohkuma M."/>
        </authorList>
    </citation>
    <scope>NUCLEOTIDE SEQUENCE</scope>
    <source>
        <strain evidence="6">JCM 3051</strain>
    </source>
</reference>
<sequence>MTAPALVLDGVTHAFGDRVALDGFTLTVAPGQVTALVGLNGAGKTTALRALTGRLRPGGGTVRVLGHEPSRLPPAVAARFGHVVGAPLVQPELTVVENLWCAALLHGLRRRRAAEAAHDTAERLGLAPWCDARARALSAGNHQRLGIACATLHRPAALVLDEPTSALDPQGVVVVRGLVRDLAAEGTAVLVSSHHLDEVARVAGEVVVLHAGRDVGRLEPGGDGTTDGTTGGTSIEQRFFAMVLEADTSSGTGDRPGTRTGGPA</sequence>
<dbReference type="Proteomes" id="UP000655589">
    <property type="component" value="Unassembled WGS sequence"/>
</dbReference>
<organism evidence="6 7">
    <name type="scientific">Promicromonospora citrea</name>
    <dbReference type="NCBI Taxonomy" id="43677"/>
    <lineage>
        <taxon>Bacteria</taxon>
        <taxon>Bacillati</taxon>
        <taxon>Actinomycetota</taxon>
        <taxon>Actinomycetes</taxon>
        <taxon>Micrococcales</taxon>
        <taxon>Promicromonosporaceae</taxon>
        <taxon>Promicromonospora</taxon>
    </lineage>
</organism>
<dbReference type="AlphaFoldDB" id="A0A8H9GQ81"/>
<dbReference type="CDD" id="cd03230">
    <property type="entry name" value="ABC_DR_subfamily_A"/>
    <property type="match status" value="1"/>
</dbReference>
<dbReference type="InterPro" id="IPR027417">
    <property type="entry name" value="P-loop_NTPase"/>
</dbReference>
<name>A0A8H9GQ81_9MICO</name>
<dbReference type="PANTHER" id="PTHR43335">
    <property type="entry name" value="ABC TRANSPORTER, ATP-BINDING PROTEIN"/>
    <property type="match status" value="1"/>
</dbReference>
<dbReference type="Pfam" id="PF00005">
    <property type="entry name" value="ABC_tran"/>
    <property type="match status" value="1"/>
</dbReference>
<reference evidence="6" key="1">
    <citation type="journal article" date="2014" name="Int. J. Syst. Evol. Microbiol.">
        <title>Complete genome sequence of Corynebacterium casei LMG S-19264T (=DSM 44701T), isolated from a smear-ripened cheese.</title>
        <authorList>
            <consortium name="US DOE Joint Genome Institute (JGI-PGF)"/>
            <person name="Walter F."/>
            <person name="Albersmeier A."/>
            <person name="Kalinowski J."/>
            <person name="Ruckert C."/>
        </authorList>
    </citation>
    <scope>NUCLEOTIDE SEQUENCE</scope>
    <source>
        <strain evidence="6">JCM 3051</strain>
    </source>
</reference>
<comment type="caution">
    <text evidence="6">The sequence shown here is derived from an EMBL/GenBank/DDBJ whole genome shotgun (WGS) entry which is preliminary data.</text>
</comment>
<feature type="domain" description="ABC transporter" evidence="5">
    <location>
        <begin position="6"/>
        <end position="236"/>
    </location>
</feature>
<comment type="similarity">
    <text evidence="1">Belongs to the ABC transporter superfamily.</text>
</comment>
<dbReference type="PROSITE" id="PS50893">
    <property type="entry name" value="ABC_TRANSPORTER_2"/>
    <property type="match status" value="1"/>
</dbReference>
<protein>
    <recommendedName>
        <fullName evidence="5">ABC transporter domain-containing protein</fullName>
    </recommendedName>
</protein>
<evidence type="ECO:0000256" key="2">
    <source>
        <dbReference type="ARBA" id="ARBA00022448"/>
    </source>
</evidence>
<dbReference type="InterPro" id="IPR003593">
    <property type="entry name" value="AAA+_ATPase"/>
</dbReference>
<evidence type="ECO:0000256" key="1">
    <source>
        <dbReference type="ARBA" id="ARBA00005417"/>
    </source>
</evidence>
<dbReference type="GO" id="GO:0005524">
    <property type="term" value="F:ATP binding"/>
    <property type="evidence" value="ECO:0007669"/>
    <property type="project" value="UniProtKB-KW"/>
</dbReference>
<dbReference type="InterPro" id="IPR003439">
    <property type="entry name" value="ABC_transporter-like_ATP-bd"/>
</dbReference>
<gene>
    <name evidence="6" type="ORF">GCM10010102_44990</name>
</gene>
<keyword evidence="2" id="KW-0813">Transport</keyword>
<dbReference type="GO" id="GO:0016887">
    <property type="term" value="F:ATP hydrolysis activity"/>
    <property type="evidence" value="ECO:0007669"/>
    <property type="project" value="InterPro"/>
</dbReference>
<dbReference type="EMBL" id="BMPT01000031">
    <property type="protein sequence ID" value="GGM44570.1"/>
    <property type="molecule type" value="Genomic_DNA"/>
</dbReference>
<keyword evidence="3" id="KW-0547">Nucleotide-binding</keyword>
<keyword evidence="7" id="KW-1185">Reference proteome</keyword>
<dbReference type="SMART" id="SM00382">
    <property type="entry name" value="AAA"/>
    <property type="match status" value="1"/>
</dbReference>
<evidence type="ECO:0000256" key="4">
    <source>
        <dbReference type="ARBA" id="ARBA00022840"/>
    </source>
</evidence>
<accession>A0A8H9GQ81</accession>
<dbReference type="PANTHER" id="PTHR43335:SF4">
    <property type="entry name" value="ABC TRANSPORTER, ATP-BINDING PROTEIN"/>
    <property type="match status" value="1"/>
</dbReference>
<evidence type="ECO:0000313" key="6">
    <source>
        <dbReference type="EMBL" id="GGM44570.1"/>
    </source>
</evidence>
<dbReference type="Gene3D" id="3.40.50.300">
    <property type="entry name" value="P-loop containing nucleotide triphosphate hydrolases"/>
    <property type="match status" value="1"/>
</dbReference>